<dbReference type="EMBL" id="DAKRPA010000246">
    <property type="protein sequence ID" value="DAZ94525.1"/>
    <property type="molecule type" value="Genomic_DNA"/>
</dbReference>
<dbReference type="GO" id="GO:0005634">
    <property type="term" value="C:nucleus"/>
    <property type="evidence" value="ECO:0007669"/>
    <property type="project" value="UniProtKB-SubCell"/>
</dbReference>
<evidence type="ECO:0000256" key="5">
    <source>
        <dbReference type="SAM" id="MobiDB-lite"/>
    </source>
</evidence>
<dbReference type="Pfam" id="PF00447">
    <property type="entry name" value="HSF_DNA-bind"/>
    <property type="match status" value="1"/>
</dbReference>
<dbReference type="GO" id="GO:0003700">
    <property type="term" value="F:DNA-binding transcription factor activity"/>
    <property type="evidence" value="ECO:0007669"/>
    <property type="project" value="InterPro"/>
</dbReference>
<protein>
    <recommendedName>
        <fullName evidence="6">HSF-type DNA-binding domain-containing protein</fullName>
    </recommendedName>
</protein>
<evidence type="ECO:0000259" key="6">
    <source>
        <dbReference type="SMART" id="SM00415"/>
    </source>
</evidence>
<sequence>MTAGPTNMSAREVAPFLKNLRKMLECESTAVLRWTPDGRAFEIHDMDAMASQVLPKYFKHRKYSSFQRQLNYFNFRKWTKSKAVVCTFSNPNFLRDQPDLAWRINRKRSLSESKSSSGSPTSTKVSWSRQPSTPVEVDTSTPAALTSLMVDYSASSSDDESMARESSEELDFDSLDWVDALFPSLEFVQQLGHEHWPSSTSDRSYYSEQSLARTNSFVEGCLAL</sequence>
<dbReference type="PANTHER" id="PTHR10015:SF427">
    <property type="entry name" value="HEAT SHOCK FACTOR PROTEIN"/>
    <property type="match status" value="1"/>
</dbReference>
<evidence type="ECO:0000256" key="1">
    <source>
        <dbReference type="ARBA" id="ARBA00004123"/>
    </source>
</evidence>
<evidence type="ECO:0000313" key="7">
    <source>
        <dbReference type="EMBL" id="DAZ94525.1"/>
    </source>
</evidence>
<keyword evidence="2" id="KW-0238">DNA-binding</keyword>
<feature type="region of interest" description="Disordered" evidence="5">
    <location>
        <begin position="111"/>
        <end position="140"/>
    </location>
</feature>
<comment type="caution">
    <text evidence="7">The sequence shown here is derived from an EMBL/GenBank/DDBJ whole genome shotgun (WGS) entry which is preliminary data.</text>
</comment>
<dbReference type="Gene3D" id="1.10.10.10">
    <property type="entry name" value="Winged helix-like DNA-binding domain superfamily/Winged helix DNA-binding domain"/>
    <property type="match status" value="1"/>
</dbReference>
<dbReference type="FunFam" id="1.10.10.10:FF:000286">
    <property type="entry name" value="Heat shock transcription factor"/>
    <property type="match status" value="1"/>
</dbReference>
<keyword evidence="8" id="KW-1185">Reference proteome</keyword>
<evidence type="ECO:0000256" key="2">
    <source>
        <dbReference type="ARBA" id="ARBA00023125"/>
    </source>
</evidence>
<evidence type="ECO:0000256" key="4">
    <source>
        <dbReference type="RuleBase" id="RU004020"/>
    </source>
</evidence>
<dbReference type="InterPro" id="IPR000232">
    <property type="entry name" value="HSF_DNA-bd"/>
</dbReference>
<dbReference type="AlphaFoldDB" id="A0AAV2YKS7"/>
<feature type="compositionally biased region" description="Polar residues" evidence="5">
    <location>
        <begin position="129"/>
        <end position="140"/>
    </location>
</feature>
<dbReference type="InterPro" id="IPR036388">
    <property type="entry name" value="WH-like_DNA-bd_sf"/>
</dbReference>
<evidence type="ECO:0000313" key="8">
    <source>
        <dbReference type="Proteomes" id="UP001146120"/>
    </source>
</evidence>
<keyword evidence="3" id="KW-0539">Nucleus</keyword>
<dbReference type="PANTHER" id="PTHR10015">
    <property type="entry name" value="HEAT SHOCK TRANSCRIPTION FACTOR"/>
    <property type="match status" value="1"/>
</dbReference>
<dbReference type="InterPro" id="IPR036390">
    <property type="entry name" value="WH_DNA-bd_sf"/>
</dbReference>
<reference evidence="7" key="2">
    <citation type="journal article" date="2023" name="Microbiol Resour">
        <title>Decontamination and Annotation of the Draft Genome Sequence of the Oomycete Lagenidium giganteum ARSEF 373.</title>
        <authorList>
            <person name="Morgan W.R."/>
            <person name="Tartar A."/>
        </authorList>
    </citation>
    <scope>NUCLEOTIDE SEQUENCE</scope>
    <source>
        <strain evidence="7">ARSEF 373</strain>
    </source>
</reference>
<dbReference type="Proteomes" id="UP001146120">
    <property type="component" value="Unassembled WGS sequence"/>
</dbReference>
<reference evidence="7" key="1">
    <citation type="submission" date="2022-11" db="EMBL/GenBank/DDBJ databases">
        <authorList>
            <person name="Morgan W.R."/>
            <person name="Tartar A."/>
        </authorList>
    </citation>
    <scope>NUCLEOTIDE SEQUENCE</scope>
    <source>
        <strain evidence="7">ARSEF 373</strain>
    </source>
</reference>
<comment type="similarity">
    <text evidence="4">Belongs to the HSF family.</text>
</comment>
<dbReference type="GO" id="GO:0043565">
    <property type="term" value="F:sequence-specific DNA binding"/>
    <property type="evidence" value="ECO:0007669"/>
    <property type="project" value="InterPro"/>
</dbReference>
<feature type="compositionally biased region" description="Low complexity" evidence="5">
    <location>
        <begin position="112"/>
        <end position="128"/>
    </location>
</feature>
<feature type="domain" description="HSF-type DNA-binding" evidence="6">
    <location>
        <begin position="12"/>
        <end position="107"/>
    </location>
</feature>
<evidence type="ECO:0000256" key="3">
    <source>
        <dbReference type="ARBA" id="ARBA00023242"/>
    </source>
</evidence>
<name>A0AAV2YKS7_9STRA</name>
<dbReference type="SMART" id="SM00415">
    <property type="entry name" value="HSF"/>
    <property type="match status" value="1"/>
</dbReference>
<comment type="subcellular location">
    <subcellularLocation>
        <location evidence="1">Nucleus</location>
    </subcellularLocation>
</comment>
<organism evidence="7 8">
    <name type="scientific">Lagenidium giganteum</name>
    <dbReference type="NCBI Taxonomy" id="4803"/>
    <lineage>
        <taxon>Eukaryota</taxon>
        <taxon>Sar</taxon>
        <taxon>Stramenopiles</taxon>
        <taxon>Oomycota</taxon>
        <taxon>Peronosporomycetes</taxon>
        <taxon>Pythiales</taxon>
        <taxon>Pythiaceae</taxon>
    </lineage>
</organism>
<proteinExistence type="inferred from homology"/>
<gene>
    <name evidence="7" type="ORF">N0F65_001541</name>
</gene>
<dbReference type="PRINTS" id="PR00056">
    <property type="entry name" value="HSFDOMAIN"/>
</dbReference>
<dbReference type="SUPFAM" id="SSF46785">
    <property type="entry name" value="Winged helix' DNA-binding domain"/>
    <property type="match status" value="1"/>
</dbReference>
<accession>A0AAV2YKS7</accession>